<dbReference type="Proteomes" id="UP001485459">
    <property type="component" value="Chromosome"/>
</dbReference>
<proteinExistence type="predicted"/>
<dbReference type="InterPro" id="IPR041662">
    <property type="entry name" value="SusD-like_2"/>
</dbReference>
<organism evidence="1 2">
    <name type="scientific">Chitinophaga pollutisoli</name>
    <dbReference type="NCBI Taxonomy" id="3133966"/>
    <lineage>
        <taxon>Bacteria</taxon>
        <taxon>Pseudomonadati</taxon>
        <taxon>Bacteroidota</taxon>
        <taxon>Chitinophagia</taxon>
        <taxon>Chitinophagales</taxon>
        <taxon>Chitinophagaceae</taxon>
        <taxon>Chitinophaga</taxon>
    </lineage>
</organism>
<protein>
    <submittedName>
        <fullName evidence="1">SusD/RagB family nutrient-binding outer membrane lipoprotein</fullName>
    </submittedName>
</protein>
<dbReference type="Pfam" id="PF12771">
    <property type="entry name" value="SusD-like_2"/>
    <property type="match status" value="1"/>
</dbReference>
<accession>A0ABZ2YK05</accession>
<gene>
    <name evidence="1" type="ORF">WJU16_18985</name>
</gene>
<evidence type="ECO:0000313" key="1">
    <source>
        <dbReference type="EMBL" id="WZN40059.1"/>
    </source>
</evidence>
<dbReference type="SUPFAM" id="SSF48452">
    <property type="entry name" value="TPR-like"/>
    <property type="match status" value="1"/>
</dbReference>
<dbReference type="Gene3D" id="1.25.40.390">
    <property type="match status" value="1"/>
</dbReference>
<reference evidence="2" key="1">
    <citation type="submission" date="2024-03" db="EMBL/GenBank/DDBJ databases">
        <title>Chitinophaga horti sp. nov., isolated from garden soil.</title>
        <authorList>
            <person name="Lee D.S."/>
            <person name="Han D.M."/>
            <person name="Baek J.H."/>
            <person name="Choi D.G."/>
            <person name="Jeon J.H."/>
            <person name="Jeon C.O."/>
        </authorList>
    </citation>
    <scope>NUCLEOTIDE SEQUENCE [LARGE SCALE GENOMIC DNA]</scope>
    <source>
        <strain evidence="2">GPA1</strain>
    </source>
</reference>
<keyword evidence="2" id="KW-1185">Reference proteome</keyword>
<dbReference type="EMBL" id="CP149822">
    <property type="protein sequence ID" value="WZN40059.1"/>
    <property type="molecule type" value="Genomic_DNA"/>
</dbReference>
<name>A0ABZ2YK05_9BACT</name>
<sequence length="501" mass="56414">MRLIYKWIMVAGGCVALGSCTKDFKEINTNPTLIGRDIVQPQLLFTSAIKNFVFQNQTHGLLADYAGYYKNPASGNVFQNRDWSNPFNTHYRNYLINFSEMIRLCEQDPLRRNMLNIGRICRAMVFQQLTDAYGDVPYFDAVKSVENVIVQPKYDTQEAIYREMLKELDEAYEALQSDPAQFSLGNADIVLKGNVDGWKRLANSLRLRMAMRVRYAAPDLAKQHIDEVMTRPFITTNAQNVKLATLNDGNADNANPFYSRQQTSPNNMVVSFTLTDNLKRLSDPRLPLLARPANAPEAGYRGVPLQFETTDGVPSPYQTDSVSRMALTFLQPVIDIVIMNASEVFLLRAEAALAGITNEDEQDLYRQGIQLAMAQYGVAAGDITTYLASPAATLAGTDEQKLEQIIVQKWLAVYYNINEGWAEFRRTGYPRIWTGTLKGDTDGNIPRRLTYPLAESLRNGDNYKAAVSRLSGGDILMSRVWWDKKAGLPLAHPKQGQQYPE</sequence>
<dbReference type="PROSITE" id="PS51257">
    <property type="entry name" value="PROKAR_LIPOPROTEIN"/>
    <property type="match status" value="1"/>
</dbReference>
<dbReference type="RefSeq" id="WP_341834995.1">
    <property type="nucleotide sequence ID" value="NZ_CP149822.1"/>
</dbReference>
<keyword evidence="1" id="KW-0449">Lipoprotein</keyword>
<evidence type="ECO:0000313" key="2">
    <source>
        <dbReference type="Proteomes" id="UP001485459"/>
    </source>
</evidence>
<dbReference type="InterPro" id="IPR011990">
    <property type="entry name" value="TPR-like_helical_dom_sf"/>
</dbReference>